<reference evidence="2" key="1">
    <citation type="journal article" date="2020" name="Fungal Divers.">
        <title>Resolving the Mortierellaceae phylogeny through synthesis of multi-gene phylogenetics and phylogenomics.</title>
        <authorList>
            <person name="Vandepol N."/>
            <person name="Liber J."/>
            <person name="Desiro A."/>
            <person name="Na H."/>
            <person name="Kennedy M."/>
            <person name="Barry K."/>
            <person name="Grigoriev I.V."/>
            <person name="Miller A.N."/>
            <person name="O'Donnell K."/>
            <person name="Stajich J.E."/>
            <person name="Bonito G."/>
        </authorList>
    </citation>
    <scope>NUCLEOTIDE SEQUENCE</scope>
    <source>
        <strain evidence="2">KOD1015</strain>
    </source>
</reference>
<protein>
    <submittedName>
        <fullName evidence="2">Uncharacterized protein</fullName>
    </submittedName>
</protein>
<feature type="transmembrane region" description="Helical" evidence="1">
    <location>
        <begin position="88"/>
        <end position="113"/>
    </location>
</feature>
<proteinExistence type="predicted"/>
<evidence type="ECO:0000313" key="2">
    <source>
        <dbReference type="EMBL" id="KAF9580535.1"/>
    </source>
</evidence>
<keyword evidence="1" id="KW-0472">Membrane</keyword>
<feature type="transmembrane region" description="Helical" evidence="1">
    <location>
        <begin position="7"/>
        <end position="26"/>
    </location>
</feature>
<dbReference type="EMBL" id="JAABOA010002004">
    <property type="protein sequence ID" value="KAF9580535.1"/>
    <property type="molecule type" value="Genomic_DNA"/>
</dbReference>
<sequence length="195" mass="21349">MPTRNAYIATLSSFVVVFVLQLISLFNPSWIQYTSPEPFYTKTTYGLFQKCSTLTDDCRRFPQKSWGDCDHDKGSSGPMVNLCVEWRAAAGISIASTIVGVVIVAGLSMVLYAGETWHARGWKHLVGLISLFAGWQALSMGLIVHASSASSMFAHHRYGASFILSGVSWGLTAVMALGVLFYAKYMAQGYIALQE</sequence>
<keyword evidence="1" id="KW-0812">Transmembrane</keyword>
<organism evidence="2 3">
    <name type="scientific">Lunasporangiospora selenospora</name>
    <dbReference type="NCBI Taxonomy" id="979761"/>
    <lineage>
        <taxon>Eukaryota</taxon>
        <taxon>Fungi</taxon>
        <taxon>Fungi incertae sedis</taxon>
        <taxon>Mucoromycota</taxon>
        <taxon>Mortierellomycotina</taxon>
        <taxon>Mortierellomycetes</taxon>
        <taxon>Mortierellales</taxon>
        <taxon>Mortierellaceae</taxon>
        <taxon>Lunasporangiospora</taxon>
    </lineage>
</organism>
<accession>A0A9P6FTN7</accession>
<name>A0A9P6FTN7_9FUNG</name>
<evidence type="ECO:0000256" key="1">
    <source>
        <dbReference type="SAM" id="Phobius"/>
    </source>
</evidence>
<feature type="transmembrane region" description="Helical" evidence="1">
    <location>
        <begin position="158"/>
        <end position="183"/>
    </location>
</feature>
<dbReference type="Gene3D" id="1.20.140.150">
    <property type="match status" value="1"/>
</dbReference>
<keyword evidence="1" id="KW-1133">Transmembrane helix</keyword>
<dbReference type="Proteomes" id="UP000780801">
    <property type="component" value="Unassembled WGS sequence"/>
</dbReference>
<gene>
    <name evidence="2" type="ORF">BGW38_002793</name>
</gene>
<dbReference type="OrthoDB" id="61370at2759"/>
<keyword evidence="3" id="KW-1185">Reference proteome</keyword>
<dbReference type="AlphaFoldDB" id="A0A9P6FTN7"/>
<evidence type="ECO:0000313" key="3">
    <source>
        <dbReference type="Proteomes" id="UP000780801"/>
    </source>
</evidence>
<feature type="transmembrane region" description="Helical" evidence="1">
    <location>
        <begin position="125"/>
        <end position="146"/>
    </location>
</feature>
<comment type="caution">
    <text evidence="2">The sequence shown here is derived from an EMBL/GenBank/DDBJ whole genome shotgun (WGS) entry which is preliminary data.</text>
</comment>